<protein>
    <recommendedName>
        <fullName evidence="1">Polysaccharide pyruvyl transferase domain-containing protein</fullName>
    </recommendedName>
</protein>
<proteinExistence type="predicted"/>
<evidence type="ECO:0000259" key="1">
    <source>
        <dbReference type="Pfam" id="PF04230"/>
    </source>
</evidence>
<sequence>MYLTVSEQKYFSVDHLYRYEMPYDIFITGSDQVWNPQSTISSPEPYFLRFASKGKRKISYAASFGLSSIPDALRSKYAEWLSNIDFISVRENQGADIVRDISDRKAEVVLDPTLLLDSTAWNTLAAEPECMKPYILLYVQHYSPYTTKLAYYLSRKTGYSIVRIARGYMREGLECKVKHLFDAGPSEFLGLFRHASFVLTSSFHGTAFSVNYNKPFYSIVRKGGAVNSRMISLLDNLNLESRLLFVGADFPKDDDIFMDFSKTNVAMA</sequence>
<name>X1BR84_9ZZZZ</name>
<comment type="caution">
    <text evidence="2">The sequence shown here is derived from an EMBL/GenBank/DDBJ whole genome shotgun (WGS) entry which is preliminary data.</text>
</comment>
<dbReference type="InterPro" id="IPR007345">
    <property type="entry name" value="Polysacch_pyruvyl_Trfase"/>
</dbReference>
<gene>
    <name evidence="2" type="ORF">S01H4_36067</name>
</gene>
<reference evidence="2" key="1">
    <citation type="journal article" date="2014" name="Front. Microbiol.">
        <title>High frequency of phylogenetically diverse reductive dehalogenase-homologous genes in deep subseafloor sedimentary metagenomes.</title>
        <authorList>
            <person name="Kawai M."/>
            <person name="Futagami T."/>
            <person name="Toyoda A."/>
            <person name="Takaki Y."/>
            <person name="Nishi S."/>
            <person name="Hori S."/>
            <person name="Arai W."/>
            <person name="Tsubouchi T."/>
            <person name="Morono Y."/>
            <person name="Uchiyama I."/>
            <person name="Ito T."/>
            <person name="Fujiyama A."/>
            <person name="Inagaki F."/>
            <person name="Takami H."/>
        </authorList>
    </citation>
    <scope>NUCLEOTIDE SEQUENCE</scope>
    <source>
        <strain evidence="2">Expedition CK06-06</strain>
    </source>
</reference>
<feature type="domain" description="Polysaccharide pyruvyl transferase" evidence="1">
    <location>
        <begin position="15"/>
        <end position="220"/>
    </location>
</feature>
<organism evidence="2">
    <name type="scientific">marine sediment metagenome</name>
    <dbReference type="NCBI Taxonomy" id="412755"/>
    <lineage>
        <taxon>unclassified sequences</taxon>
        <taxon>metagenomes</taxon>
        <taxon>ecological metagenomes</taxon>
    </lineage>
</organism>
<dbReference type="EMBL" id="BART01019240">
    <property type="protein sequence ID" value="GAG83677.1"/>
    <property type="molecule type" value="Genomic_DNA"/>
</dbReference>
<accession>X1BR84</accession>
<feature type="non-terminal residue" evidence="2">
    <location>
        <position position="268"/>
    </location>
</feature>
<evidence type="ECO:0000313" key="2">
    <source>
        <dbReference type="EMBL" id="GAG83677.1"/>
    </source>
</evidence>
<dbReference type="AlphaFoldDB" id="X1BR84"/>
<dbReference type="Pfam" id="PF04230">
    <property type="entry name" value="PS_pyruv_trans"/>
    <property type="match status" value="1"/>
</dbReference>